<dbReference type="InterPro" id="IPR054528">
    <property type="entry name" value="TcaA_5th"/>
</dbReference>
<keyword evidence="2" id="KW-0472">Membrane</keyword>
<feature type="domain" description="Zinc-ribbon" evidence="3">
    <location>
        <begin position="3"/>
        <end position="23"/>
    </location>
</feature>
<dbReference type="RefSeq" id="WP_377774105.1">
    <property type="nucleotide sequence ID" value="NZ_JBHUOQ010000004.1"/>
</dbReference>
<dbReference type="EMBL" id="JBHUOQ010000004">
    <property type="protein sequence ID" value="MFD2830759.1"/>
    <property type="molecule type" value="Genomic_DNA"/>
</dbReference>
<dbReference type="InterPro" id="IPR054529">
    <property type="entry name" value="TcaA_2nd"/>
</dbReference>
<dbReference type="Proteomes" id="UP001597519">
    <property type="component" value="Unassembled WGS sequence"/>
</dbReference>
<accession>A0ABW5WZ46</accession>
<keyword evidence="7" id="KW-1185">Reference proteome</keyword>
<evidence type="ECO:0000259" key="5">
    <source>
        <dbReference type="Pfam" id="PF22819"/>
    </source>
</evidence>
<sequence length="501" mass="56328">MKFCKNCGAKLRDDSKVCTQCGTNQSESTQNENNTAHSEYTRKTPPSEPQKPMDPKKKKILFGSIGGVLVLAAALFITYKILESVYSPDGMVDDFNNAVANEDPAALKDAVSTDISDEEAAAYIAFVDNEIGFSQFGSWMNEVKENLSNDGSSPNITSNGYDLAAVEQTGKHLGLFDDYAVTIPKYNVMTNNNNIVDTFSYELNGDTVEWQTSEEKFNELIPGKYTFSGTGIKDGESFDARVSIDFADYDSSGNVGADLDVDLYYVSFSASLPSSYLYDISEDDISFNMNGEEVEETELPGFDSTFVGPLKNGEEYEFTGQLNFEGETFDMSPVTLNISPEDLSGQYNPELPHHEIEVQFDDEAITNHYDTVQEREAVEEQREDFEENLEDETESFIRSYFTALQSMYFMEDINEVEDYIQGDSDIESLLQSNIDNSNFENMTISNIRFSNYSRDGDTIEIETSTRRNHDNLDSPATFRTKYTIQYNSDDLSLIITNFEDL</sequence>
<dbReference type="PANTHER" id="PTHR40038">
    <property type="entry name" value="MEMBRANE-ASSOCIATED PROTEIN TCAA"/>
    <property type="match status" value="1"/>
</dbReference>
<dbReference type="Pfam" id="PF22813">
    <property type="entry name" value="TcaA_2nd"/>
    <property type="match status" value="1"/>
</dbReference>
<dbReference type="Pfam" id="PF13240">
    <property type="entry name" value="Zn_Ribbon_1"/>
    <property type="match status" value="1"/>
</dbReference>
<dbReference type="Pfam" id="PF22819">
    <property type="entry name" value="TcaA_5th"/>
    <property type="match status" value="1"/>
</dbReference>
<reference evidence="7" key="1">
    <citation type="journal article" date="2019" name="Int. J. Syst. Evol. Microbiol.">
        <title>The Global Catalogue of Microorganisms (GCM) 10K type strain sequencing project: providing services to taxonomists for standard genome sequencing and annotation.</title>
        <authorList>
            <consortium name="The Broad Institute Genomics Platform"/>
            <consortium name="The Broad Institute Genome Sequencing Center for Infectious Disease"/>
            <person name="Wu L."/>
            <person name="Ma J."/>
        </authorList>
    </citation>
    <scope>NUCLEOTIDE SEQUENCE [LARGE SCALE GENOMIC DNA]</scope>
    <source>
        <strain evidence="7">KCTC 33575</strain>
    </source>
</reference>
<evidence type="ECO:0000259" key="4">
    <source>
        <dbReference type="Pfam" id="PF22813"/>
    </source>
</evidence>
<evidence type="ECO:0000313" key="7">
    <source>
        <dbReference type="Proteomes" id="UP001597519"/>
    </source>
</evidence>
<evidence type="ECO:0000259" key="3">
    <source>
        <dbReference type="Pfam" id="PF13240"/>
    </source>
</evidence>
<feature type="domain" description="TcaA protein NTF2-like" evidence="5">
    <location>
        <begin position="390"/>
        <end position="497"/>
    </location>
</feature>
<dbReference type="PANTHER" id="PTHR40038:SF1">
    <property type="entry name" value="MEMBRANE-ASSOCIATED PROTEIN TCAA"/>
    <property type="match status" value="1"/>
</dbReference>
<comment type="caution">
    <text evidence="6">The sequence shown here is derived from an EMBL/GenBank/DDBJ whole genome shotgun (WGS) entry which is preliminary data.</text>
</comment>
<dbReference type="InterPro" id="IPR026870">
    <property type="entry name" value="Zinc_ribbon_dom"/>
</dbReference>
<keyword evidence="2" id="KW-0812">Transmembrane</keyword>
<feature type="transmembrane region" description="Helical" evidence="2">
    <location>
        <begin position="60"/>
        <end position="82"/>
    </location>
</feature>
<feature type="domain" description="TcaA second" evidence="4">
    <location>
        <begin position="89"/>
        <end position="183"/>
    </location>
</feature>
<evidence type="ECO:0000313" key="6">
    <source>
        <dbReference type="EMBL" id="MFD2830759.1"/>
    </source>
</evidence>
<feature type="compositionally biased region" description="Polar residues" evidence="1">
    <location>
        <begin position="19"/>
        <end position="38"/>
    </location>
</feature>
<evidence type="ECO:0000256" key="1">
    <source>
        <dbReference type="SAM" id="MobiDB-lite"/>
    </source>
</evidence>
<evidence type="ECO:0000256" key="2">
    <source>
        <dbReference type="SAM" id="Phobius"/>
    </source>
</evidence>
<organism evidence="6 7">
    <name type="scientific">Corticicoccus populi</name>
    <dbReference type="NCBI Taxonomy" id="1812821"/>
    <lineage>
        <taxon>Bacteria</taxon>
        <taxon>Bacillati</taxon>
        <taxon>Bacillota</taxon>
        <taxon>Bacilli</taxon>
        <taxon>Bacillales</taxon>
        <taxon>Staphylococcaceae</taxon>
        <taxon>Corticicoccus</taxon>
    </lineage>
</organism>
<proteinExistence type="predicted"/>
<keyword evidence="2" id="KW-1133">Transmembrane helix</keyword>
<name>A0ABW5WZ46_9STAP</name>
<protein>
    <submittedName>
        <fullName evidence="6">Zinc-ribbon domain-containing protein</fullName>
    </submittedName>
</protein>
<gene>
    <name evidence="6" type="ORF">ACFSX4_09840</name>
</gene>
<feature type="region of interest" description="Disordered" evidence="1">
    <location>
        <begin position="19"/>
        <end position="55"/>
    </location>
</feature>